<accession>A0A2H9ZU37</accession>
<feature type="compositionally biased region" description="Basic and acidic residues" evidence="3">
    <location>
        <begin position="73"/>
        <end position="82"/>
    </location>
</feature>
<dbReference type="SUPFAM" id="SSF56219">
    <property type="entry name" value="DNase I-like"/>
    <property type="match status" value="2"/>
</dbReference>
<dbReference type="GO" id="GO:0004445">
    <property type="term" value="F:inositol-polyphosphate 5-phosphatase activity"/>
    <property type="evidence" value="ECO:0007669"/>
    <property type="project" value="InterPro"/>
</dbReference>
<name>A0A2H9ZU37_9ASPA</name>
<dbReference type="STRING" id="1088818.A0A2H9ZU37"/>
<dbReference type="InterPro" id="IPR045849">
    <property type="entry name" value="IP5P_plant"/>
</dbReference>
<dbReference type="SMART" id="SM00128">
    <property type="entry name" value="IPPc"/>
    <property type="match status" value="1"/>
</dbReference>
<proteinExistence type="inferred from homology"/>
<reference evidence="5 6" key="1">
    <citation type="journal article" date="2017" name="Nature">
        <title>The Apostasia genome and the evolution of orchids.</title>
        <authorList>
            <person name="Zhang G.Q."/>
            <person name="Liu K.W."/>
            <person name="Li Z."/>
            <person name="Lohaus R."/>
            <person name="Hsiao Y.Y."/>
            <person name="Niu S.C."/>
            <person name="Wang J.Y."/>
            <person name="Lin Y.C."/>
            <person name="Xu Q."/>
            <person name="Chen L.J."/>
            <person name="Yoshida K."/>
            <person name="Fujiwara S."/>
            <person name="Wang Z.W."/>
            <person name="Zhang Y.Q."/>
            <person name="Mitsuda N."/>
            <person name="Wang M."/>
            <person name="Liu G.H."/>
            <person name="Pecoraro L."/>
            <person name="Huang H.X."/>
            <person name="Xiao X.J."/>
            <person name="Lin M."/>
            <person name="Wu X.Y."/>
            <person name="Wu W.L."/>
            <person name="Chen Y.Y."/>
            <person name="Chang S.B."/>
            <person name="Sakamoto S."/>
            <person name="Ohme-Takagi M."/>
            <person name="Yagi M."/>
            <person name="Zeng S.J."/>
            <person name="Shen C.Y."/>
            <person name="Yeh C.M."/>
            <person name="Luo Y.B."/>
            <person name="Tsai W.C."/>
            <person name="Van de Peer Y."/>
            <person name="Liu Z.J."/>
        </authorList>
    </citation>
    <scope>NUCLEOTIDE SEQUENCE [LARGE SCALE GENOMIC DNA]</scope>
    <source>
        <strain evidence="6">cv. Shenzhen</strain>
        <tissue evidence="5">Stem</tissue>
    </source>
</reference>
<evidence type="ECO:0000313" key="6">
    <source>
        <dbReference type="Proteomes" id="UP000236161"/>
    </source>
</evidence>
<protein>
    <submittedName>
        <fullName evidence="5">Type I inositol 1,4,5-trisphosphate 5-phosphatase 1</fullName>
        <ecNumber evidence="5">3.1.3.36</ecNumber>
    </submittedName>
</protein>
<dbReference type="InterPro" id="IPR036691">
    <property type="entry name" value="Endo/exonu/phosph_ase_sf"/>
</dbReference>
<evidence type="ECO:0000259" key="4">
    <source>
        <dbReference type="SMART" id="SM00128"/>
    </source>
</evidence>
<keyword evidence="2 5" id="KW-0378">Hydrolase</keyword>
<feature type="region of interest" description="Disordered" evidence="3">
    <location>
        <begin position="73"/>
        <end position="105"/>
    </location>
</feature>
<dbReference type="GO" id="GO:0034485">
    <property type="term" value="F:phosphatidylinositol-3,4,5-trisphosphate 5-phosphatase activity"/>
    <property type="evidence" value="ECO:0007669"/>
    <property type="project" value="TreeGrafter"/>
</dbReference>
<dbReference type="Gene3D" id="3.60.10.10">
    <property type="entry name" value="Endonuclease/exonuclease/phosphatase"/>
    <property type="match status" value="2"/>
</dbReference>
<feature type="region of interest" description="Disordered" evidence="3">
    <location>
        <begin position="1"/>
        <end position="25"/>
    </location>
</feature>
<dbReference type="PANTHER" id="PTHR45666:SF5">
    <property type="entry name" value="TYPE IV INOSITOL POLYPHOSPHATE 5-PHOSPHATASE 3"/>
    <property type="match status" value="1"/>
</dbReference>
<feature type="domain" description="Inositol polyphosphate-related phosphatase" evidence="4">
    <location>
        <begin position="293"/>
        <end position="598"/>
    </location>
</feature>
<dbReference type="OrthoDB" id="62798at2759"/>
<dbReference type="PANTHER" id="PTHR45666">
    <property type="entry name" value="TYPE IV INOSITOL POLYPHOSPHATE 5-PHOSPHATASE 9"/>
    <property type="match status" value="1"/>
</dbReference>
<dbReference type="GO" id="GO:0046856">
    <property type="term" value="P:phosphatidylinositol dephosphorylation"/>
    <property type="evidence" value="ECO:0007669"/>
    <property type="project" value="InterPro"/>
</dbReference>
<dbReference type="Proteomes" id="UP000236161">
    <property type="component" value="Unassembled WGS sequence"/>
</dbReference>
<comment type="similarity">
    <text evidence="1">Belongs to the inositol polyphosphate 5-phosphatase family.</text>
</comment>
<dbReference type="EMBL" id="KZ453894">
    <property type="protein sequence ID" value="PKA46811.1"/>
    <property type="molecule type" value="Genomic_DNA"/>
</dbReference>
<dbReference type="EC" id="3.1.3.36" evidence="5"/>
<dbReference type="InterPro" id="IPR000300">
    <property type="entry name" value="IPPc"/>
</dbReference>
<evidence type="ECO:0000256" key="1">
    <source>
        <dbReference type="ARBA" id="ARBA00010768"/>
    </source>
</evidence>
<dbReference type="AlphaFoldDB" id="A0A2H9ZU37"/>
<dbReference type="GO" id="GO:0004439">
    <property type="term" value="F:phosphatidylinositol-4,5-bisphosphate 5-phosphatase activity"/>
    <property type="evidence" value="ECO:0007669"/>
    <property type="project" value="UniProtKB-EC"/>
</dbReference>
<organism evidence="5 6">
    <name type="scientific">Apostasia shenzhenica</name>
    <dbReference type="NCBI Taxonomy" id="1088818"/>
    <lineage>
        <taxon>Eukaryota</taxon>
        <taxon>Viridiplantae</taxon>
        <taxon>Streptophyta</taxon>
        <taxon>Embryophyta</taxon>
        <taxon>Tracheophyta</taxon>
        <taxon>Spermatophyta</taxon>
        <taxon>Magnoliopsida</taxon>
        <taxon>Liliopsida</taxon>
        <taxon>Asparagales</taxon>
        <taxon>Orchidaceae</taxon>
        <taxon>Apostasioideae</taxon>
        <taxon>Apostasia</taxon>
    </lineage>
</organism>
<evidence type="ECO:0000313" key="5">
    <source>
        <dbReference type="EMBL" id="PKA46811.1"/>
    </source>
</evidence>
<gene>
    <name evidence="5" type="primary">IP5P1</name>
    <name evidence="5" type="ORF">AXF42_Ash015705</name>
</gene>
<evidence type="ECO:0000256" key="2">
    <source>
        <dbReference type="ARBA" id="ARBA00022801"/>
    </source>
</evidence>
<keyword evidence="6" id="KW-1185">Reference proteome</keyword>
<evidence type="ECO:0000256" key="3">
    <source>
        <dbReference type="SAM" id="MobiDB-lite"/>
    </source>
</evidence>
<sequence length="647" mass="74040">MKANVEFSISSSSRRCGVNSQPEPSPVVSLSLSLSFSVKRMKQPLSSTRKQGMHSWPRAVFRKWLNLKNEESDFSADKRDENSDIDDDELEEEENHDNNSEGAPCKLRRRKSETIRAQYINAKEIRVCVGTWNVGGKVPPGDLDIEEWLDADDPADIYVLGIQEIVPLNAGNIFGAKDSSRVQLWENLIRDSLNKFHVTKQRYKCYSNPSSPSRFNPSDDPLAAVDELLFPESDSEYEDRIHPFDEFHVDTHELNDSQASKVDKPSLKRLERCRGFSLVDSEAIPETPISMQKKLSRTLSRSERIGLAWPEQPLDLLFRRSLDSQKSFRSKSYKACSSFKSVFSEDKDSIDVRLIQDFDFEAALNKKKLPAFVRIISKQMVGIFVSIWVRRSLRKNIQNLKVSTVGVGAMGYIGNKGSISVSISIYQTQFCFICTHLSSGERNGDEIRRNSDVQEIHRRTTFIGTPKAIQDHERIIWFGDLNYRIDLSYEKTHELIAKNNWSELIEKDQLKRELKKGRAFDGWTEGIINFPPTYKYEFNSTEYIARDSQAGRRTPAWCDRILTFGKGLKLLSYRRSELKLSDHRPVTAMLLSEVEVFSHRKLQRALTLTCAEVEDGNILSDIEAAVDMGRLVLGEVQELSEWEPENA</sequence>
<dbReference type="Pfam" id="PF22669">
    <property type="entry name" value="Exo_endo_phos2"/>
    <property type="match status" value="2"/>
</dbReference>
<feature type="compositionally biased region" description="Acidic residues" evidence="3">
    <location>
        <begin position="83"/>
        <end position="95"/>
    </location>
</feature>